<dbReference type="EMBL" id="LMUA01000003">
    <property type="protein sequence ID" value="KUE77296.1"/>
    <property type="molecule type" value="Genomic_DNA"/>
</dbReference>
<evidence type="ECO:0000313" key="4">
    <source>
        <dbReference type="EMBL" id="KUE77296.1"/>
    </source>
</evidence>
<dbReference type="Proteomes" id="UP000032483">
    <property type="component" value="Unassembled WGS sequence"/>
</dbReference>
<evidence type="ECO:0000313" key="8">
    <source>
        <dbReference type="Proteomes" id="UP000053433"/>
    </source>
</evidence>
<dbReference type="Proteomes" id="UP000053433">
    <property type="component" value="Unassembled WGS sequence"/>
</dbReference>
<dbReference type="AlphaFoldDB" id="A0A0D8J084"/>
<comment type="caution">
    <text evidence="3">The sequence shown here is derived from an EMBL/GenBank/DDBJ whole genome shotgun (WGS) entry which is preliminary data.</text>
</comment>
<name>A0A0D8J084_9FIRM</name>
<feature type="domain" description="DUF4097" evidence="2">
    <location>
        <begin position="88"/>
        <end position="212"/>
    </location>
</feature>
<evidence type="ECO:0000259" key="2">
    <source>
        <dbReference type="Pfam" id="PF13349"/>
    </source>
</evidence>
<sequence length="284" mass="29821">MTKFIKTLLSIAGGCLVLGIILSIVGLCLGGRLTSIRVGWDNGPRVYYTDAFTDGEFGMFRADASGAPSAPGAPSPSSSGSVPTGSVRELEIDISTAEVVIQPGDAYDLQVSGSPRYESRVSGGVWTIKTTGDWQLRNWENVKFFITVPRDTVFDEVELSIGAGTLKADGLACRTADLEVGAGEMTVKNLTCTQESSLDVGMGKLTIDGGSLDGKNEVSCGMGVAEVAVSRPADYGYALESGMGSVTIDDYSHSGMGVELEVNRSAATFYDIECGMGEVTITFN</sequence>
<feature type="region of interest" description="Disordered" evidence="1">
    <location>
        <begin position="65"/>
        <end position="85"/>
    </location>
</feature>
<protein>
    <submittedName>
        <fullName evidence="5">DUF4097 domain-containing protein</fullName>
    </submittedName>
    <submittedName>
        <fullName evidence="6">DUF4097 family beta strand repeat protein</fullName>
    </submittedName>
</protein>
<dbReference type="Pfam" id="PF13349">
    <property type="entry name" value="DUF4097"/>
    <property type="match status" value="1"/>
</dbReference>
<accession>A0A0W7TU01</accession>
<evidence type="ECO:0000313" key="3">
    <source>
        <dbReference type="EMBL" id="KJF40365.1"/>
    </source>
</evidence>
<reference evidence="3" key="1">
    <citation type="submission" date="2015-02" db="EMBL/GenBank/DDBJ databases">
        <title>A novel member of the family Ruminococcaceae isolated from human feces.</title>
        <authorList>
            <person name="Shkoporov A.N."/>
            <person name="Chaplin A.V."/>
            <person name="Motuzova O.V."/>
            <person name="Kafarskaia L.I."/>
            <person name="Khokhlova E.V."/>
            <person name="Efimov B.A."/>
        </authorList>
    </citation>
    <scope>NUCLEOTIDE SEQUENCE [LARGE SCALE GENOMIC DNA]</scope>
    <source>
        <strain evidence="3">585-1</strain>
    </source>
</reference>
<dbReference type="EMBL" id="WMZU01000017">
    <property type="protein sequence ID" value="MTS27920.1"/>
    <property type="molecule type" value="Genomic_DNA"/>
</dbReference>
<dbReference type="Proteomes" id="UP000431913">
    <property type="component" value="Unassembled WGS sequence"/>
</dbReference>
<evidence type="ECO:0000256" key="1">
    <source>
        <dbReference type="SAM" id="MobiDB-lite"/>
    </source>
</evidence>
<dbReference type="Proteomes" id="UP000472755">
    <property type="component" value="Unassembled WGS sequence"/>
</dbReference>
<organism evidence="3 7">
    <name type="scientific">Ruthenibacterium lactatiformans</name>
    <dbReference type="NCBI Taxonomy" id="1550024"/>
    <lineage>
        <taxon>Bacteria</taxon>
        <taxon>Bacillati</taxon>
        <taxon>Bacillota</taxon>
        <taxon>Clostridia</taxon>
        <taxon>Eubacteriales</taxon>
        <taxon>Oscillospiraceae</taxon>
        <taxon>Ruthenibacterium</taxon>
    </lineage>
</organism>
<dbReference type="RefSeq" id="WP_009324833.1">
    <property type="nucleotide sequence ID" value="NZ_CAOJUJ010000008.1"/>
</dbReference>
<gene>
    <name evidence="4" type="ORF">ASJ35_03175</name>
    <name evidence="5" type="ORF">FYJ76_00530</name>
    <name evidence="6" type="ORF">GMD59_11550</name>
    <name evidence="3" type="ORF">TQ39_06930</name>
</gene>
<reference evidence="4 8" key="2">
    <citation type="submission" date="2015-10" db="EMBL/GenBank/DDBJ databases">
        <title>A novel member of the family Ruminococcaceae isolated from human faeces.</title>
        <authorList>
            <person name="Shkoporov A.N."/>
            <person name="Chaplin A.V."/>
            <person name="Motuzova O.V."/>
            <person name="Kafarskaia L.I."/>
            <person name="Efimov B.A."/>
        </authorList>
    </citation>
    <scope>NUCLEOTIDE SEQUENCE [LARGE SCALE GENOMIC DNA]</scope>
    <source>
        <strain evidence="4 8">668</strain>
    </source>
</reference>
<proteinExistence type="predicted"/>
<reference evidence="5 9" key="4">
    <citation type="submission" date="2019-08" db="EMBL/GenBank/DDBJ databases">
        <title>In-depth cultivation of the pig gut microbiome towards novel bacterial diversity and tailored functional studies.</title>
        <authorList>
            <person name="Wylensek D."/>
            <person name="Hitch T.C.A."/>
            <person name="Clavel T."/>
        </authorList>
    </citation>
    <scope>NUCLEOTIDE SEQUENCE [LARGE SCALE GENOMIC DNA]</scope>
    <source>
        <strain evidence="5 9">WCA3-601-WT-6J</strain>
    </source>
</reference>
<keyword evidence="7" id="KW-1185">Reference proteome</keyword>
<reference evidence="6 10" key="3">
    <citation type="journal article" date="2019" name="Nat. Med.">
        <title>A library of human gut bacterial isolates paired with longitudinal multiomics data enables mechanistic microbiome research.</title>
        <authorList>
            <person name="Poyet M."/>
            <person name="Groussin M."/>
            <person name="Gibbons S.M."/>
            <person name="Avila-Pacheco J."/>
            <person name="Jiang X."/>
            <person name="Kearney S.M."/>
            <person name="Perrotta A.R."/>
            <person name="Berdy B."/>
            <person name="Zhao S."/>
            <person name="Lieberman T.D."/>
            <person name="Swanson P.K."/>
            <person name="Smith M."/>
            <person name="Roesemann S."/>
            <person name="Alexander J.E."/>
            <person name="Rich S.A."/>
            <person name="Livny J."/>
            <person name="Vlamakis H."/>
            <person name="Clish C."/>
            <person name="Bullock K."/>
            <person name="Deik A."/>
            <person name="Scott J."/>
            <person name="Pierce K.A."/>
            <person name="Xavier R.J."/>
            <person name="Alm E.J."/>
        </authorList>
    </citation>
    <scope>NUCLEOTIDE SEQUENCE [LARGE SCALE GENOMIC DNA]</scope>
    <source>
        <strain evidence="6 10">BIOML-A4</strain>
    </source>
</reference>
<evidence type="ECO:0000313" key="9">
    <source>
        <dbReference type="Proteomes" id="UP000431913"/>
    </source>
</evidence>
<accession>A0A0D8J084</accession>
<dbReference type="EMBL" id="VUNJ01000001">
    <property type="protein sequence ID" value="MST90429.1"/>
    <property type="molecule type" value="Genomic_DNA"/>
</dbReference>
<evidence type="ECO:0000313" key="6">
    <source>
        <dbReference type="EMBL" id="MTS27920.1"/>
    </source>
</evidence>
<dbReference type="EMBL" id="JXXK01000007">
    <property type="protein sequence ID" value="KJF40365.1"/>
    <property type="molecule type" value="Genomic_DNA"/>
</dbReference>
<evidence type="ECO:0000313" key="5">
    <source>
        <dbReference type="EMBL" id="MST90429.1"/>
    </source>
</evidence>
<dbReference type="GeneID" id="42856345"/>
<dbReference type="InterPro" id="IPR025164">
    <property type="entry name" value="Toastrack_DUF4097"/>
</dbReference>
<evidence type="ECO:0000313" key="10">
    <source>
        <dbReference type="Proteomes" id="UP000472755"/>
    </source>
</evidence>
<dbReference type="Gene3D" id="2.160.20.120">
    <property type="match status" value="1"/>
</dbReference>
<evidence type="ECO:0000313" key="7">
    <source>
        <dbReference type="Proteomes" id="UP000032483"/>
    </source>
</evidence>